<feature type="region of interest" description="Disordered" evidence="8">
    <location>
        <begin position="136"/>
        <end position="187"/>
    </location>
</feature>
<feature type="compositionally biased region" description="Basic residues" evidence="8">
    <location>
        <begin position="477"/>
        <end position="486"/>
    </location>
</feature>
<accession>A0A9D3P0V7</accession>
<organism evidence="11 12">
    <name type="scientific">Hemibagrus wyckioides</name>
    <dbReference type="NCBI Taxonomy" id="337641"/>
    <lineage>
        <taxon>Eukaryota</taxon>
        <taxon>Metazoa</taxon>
        <taxon>Chordata</taxon>
        <taxon>Craniata</taxon>
        <taxon>Vertebrata</taxon>
        <taxon>Euteleostomi</taxon>
        <taxon>Actinopterygii</taxon>
        <taxon>Neopterygii</taxon>
        <taxon>Teleostei</taxon>
        <taxon>Ostariophysi</taxon>
        <taxon>Siluriformes</taxon>
        <taxon>Bagridae</taxon>
        <taxon>Hemibagrus</taxon>
    </lineage>
</organism>
<dbReference type="GO" id="GO:0005930">
    <property type="term" value="C:axoneme"/>
    <property type="evidence" value="ECO:0007669"/>
    <property type="project" value="UniProtKB-SubCell"/>
</dbReference>
<keyword evidence="7" id="KW-0175">Coiled coil</keyword>
<dbReference type="OrthoDB" id="567787at2759"/>
<feature type="coiled-coil region" evidence="7">
    <location>
        <begin position="651"/>
        <end position="678"/>
    </location>
</feature>
<dbReference type="AlphaFoldDB" id="A0A9D3P0V7"/>
<evidence type="ECO:0000259" key="10">
    <source>
        <dbReference type="Pfam" id="PF16043"/>
    </source>
</evidence>
<dbReference type="PANTHER" id="PTHR22455:SF10">
    <property type="entry name" value="CILIA- AND FLAGELLA-ASSOCIATED PROTEIN 91"/>
    <property type="match status" value="1"/>
</dbReference>
<evidence type="ECO:0000256" key="3">
    <source>
        <dbReference type="ARBA" id="ARBA00023212"/>
    </source>
</evidence>
<feature type="region of interest" description="Disordered" evidence="8">
    <location>
        <begin position="806"/>
        <end position="832"/>
    </location>
</feature>
<protein>
    <recommendedName>
        <fullName evidence="6">Cilia- and flagella-associated protein 91</fullName>
    </recommendedName>
</protein>
<dbReference type="InterPro" id="IPR026720">
    <property type="entry name" value="CFAP91"/>
</dbReference>
<keyword evidence="3" id="KW-0206">Cytoskeleton</keyword>
<evidence type="ECO:0000313" key="11">
    <source>
        <dbReference type="EMBL" id="KAG7330870.1"/>
    </source>
</evidence>
<feature type="region of interest" description="Disordered" evidence="8">
    <location>
        <begin position="62"/>
        <end position="124"/>
    </location>
</feature>
<feature type="compositionally biased region" description="Basic and acidic residues" evidence="8">
    <location>
        <begin position="63"/>
        <end position="72"/>
    </location>
</feature>
<evidence type="ECO:0000256" key="7">
    <source>
        <dbReference type="SAM" id="Coils"/>
    </source>
</evidence>
<keyword evidence="12" id="KW-1185">Reference proteome</keyword>
<evidence type="ECO:0000313" key="12">
    <source>
        <dbReference type="Proteomes" id="UP000824219"/>
    </source>
</evidence>
<feature type="region of interest" description="Disordered" evidence="8">
    <location>
        <begin position="984"/>
        <end position="1049"/>
    </location>
</feature>
<feature type="compositionally biased region" description="Basic and acidic residues" evidence="8">
    <location>
        <begin position="1034"/>
        <end position="1049"/>
    </location>
</feature>
<feature type="domain" description="CFAP91" evidence="9">
    <location>
        <begin position="549"/>
        <end position="667"/>
    </location>
</feature>
<gene>
    <name evidence="11" type="ORF">KOW79_004839</name>
</gene>
<comment type="similarity">
    <text evidence="5">Belongs to the CFAP91 family.</text>
</comment>
<reference evidence="11 12" key="1">
    <citation type="submission" date="2021-06" db="EMBL/GenBank/DDBJ databases">
        <title>Chromosome-level genome assembly of the red-tail catfish (Hemibagrus wyckioides).</title>
        <authorList>
            <person name="Shao F."/>
        </authorList>
    </citation>
    <scope>NUCLEOTIDE SEQUENCE [LARGE SCALE GENOMIC DNA]</scope>
    <source>
        <strain evidence="11">EC202008001</strain>
        <tissue evidence="11">Blood</tissue>
    </source>
</reference>
<name>A0A9D3P0V7_9TELE</name>
<evidence type="ECO:0000256" key="8">
    <source>
        <dbReference type="SAM" id="MobiDB-lite"/>
    </source>
</evidence>
<dbReference type="Proteomes" id="UP000824219">
    <property type="component" value="Linkage Group LG06"/>
</dbReference>
<evidence type="ECO:0000256" key="5">
    <source>
        <dbReference type="ARBA" id="ARBA00029468"/>
    </source>
</evidence>
<evidence type="ECO:0000256" key="1">
    <source>
        <dbReference type="ARBA" id="ARBA00004430"/>
    </source>
</evidence>
<evidence type="ECO:0000256" key="6">
    <source>
        <dbReference type="ARBA" id="ARBA00029555"/>
    </source>
</evidence>
<sequence length="1049" mass="121954">MSEFREEISQESLLELLNESFSSEGDVVNFTSLRVLLLALMSDTEDSEETVDMMETADMMEMETEKRRKEDVGQDVDESQPPSLSISDMSKQLEDNEEAVSKSTSLMQESGRDENQELREEKDRLKKEVERLQNQLSQELKESITGTGFPDTSREINVSSTPRDPSTNISDRALGQVSSGAEQNPESPEALMDIAQLDKMQKSLEAHVERLEGKRENMLERFSKFQVTVSQSRDSFSGLGQQHHLQTADLRIEVQKLHEELQNVKQKVLALREQKGSLEKEMQDTHQPINVQEAVLQLQAEYEKLRTTTHQLVKDKKQKESHTEELYKFMKELDEKIADKEIMKTVEDIKSEMQTLENKVLLCDKTAAKLKKKFMDLFSNFSDHKETCEKAHEKIFQELDCKVNQTEMDHLKKQLEVFRLRILKLHTLPAESDDAAVVRKQCLTKFKCLPFDGPDNMSIPEPSMLVLPKPPSSPAPKHNRRPRHRTKLDESAEGSPTEGSMEQTREGDSCGFDERVHEEKQDISSVKTEDVGLTVTPPKEGKTPFILLLILSHGLPAGLDEGEKIESARKERACQATLPPLTDLTQLDKRKRMMDEMERKEWAFREQEIEKLQETRLTLLVRFLWERESQQEKVTEQRLDEHFYKLQKEKEEQVQKICSDYERSLRKLNAKRQGLEEKLKRRDIINKPRHGVFPDQQSQSNVVKSCFPDTYQELETDLSPKVPRKDKDAIRRSRRIEMLLKTHQALKDKKDQVEEKKPLRFLHRVEKPAPRPPTPTVDVPPEMLEGLEKHQELIQELRTNHPLQREEQELQREEKQFTQALQRQREERESRLAQTQSYVDGISGEVIVDMLDFLSKELVRLQEERRIHAFVLLAERDRRLREAEESGRRQVEERRQREEDEIFRQVTKVHQSTVDLYLEDVILKSIDQTAEAQAREEIQKFADELDNLAYAMEETRTNEQTEEIVAEHVYGFLIPEVNKVTAHKRVKQSQRRHLTAPRTLIHDTDSSSTSPRPLSPASRAATSLLSEIIEQMEEASHKSDDHQENEHTD</sequence>
<feature type="region of interest" description="Disordered" evidence="8">
    <location>
        <begin position="460"/>
        <end position="510"/>
    </location>
</feature>
<proteinExistence type="inferred from homology"/>
<feature type="coiled-coil region" evidence="7">
    <location>
        <begin position="194"/>
        <end position="221"/>
    </location>
</feature>
<dbReference type="Pfam" id="PF16043">
    <property type="entry name" value="DUF4795"/>
    <property type="match status" value="1"/>
</dbReference>
<keyword evidence="2" id="KW-0963">Cytoplasm</keyword>
<feature type="domain" description="DUF4795" evidence="10">
    <location>
        <begin position="281"/>
        <end position="480"/>
    </location>
</feature>
<comment type="caution">
    <text evidence="11">The sequence shown here is derived from an EMBL/GenBank/DDBJ whole genome shotgun (WGS) entry which is preliminary data.</text>
</comment>
<dbReference type="PANTHER" id="PTHR22455">
    <property type="entry name" value="CILIA- AND FLAGELLA-ASSOCIATED PROTEIN 91"/>
    <property type="match status" value="1"/>
</dbReference>
<feature type="compositionally biased region" description="Polar residues" evidence="8">
    <location>
        <begin position="155"/>
        <end position="186"/>
    </location>
</feature>
<feature type="compositionally biased region" description="Polar residues" evidence="8">
    <location>
        <begin position="80"/>
        <end position="90"/>
    </location>
</feature>
<dbReference type="InterPro" id="IPR032013">
    <property type="entry name" value="DUF4795"/>
</dbReference>
<comment type="subcellular location">
    <subcellularLocation>
        <location evidence="1">Cytoplasm</location>
        <location evidence="1">Cytoskeleton</location>
        <location evidence="1">Cilium axoneme</location>
    </subcellularLocation>
</comment>
<feature type="compositionally biased region" description="Basic and acidic residues" evidence="8">
    <location>
        <begin position="806"/>
        <end position="816"/>
    </location>
</feature>
<evidence type="ECO:0000256" key="2">
    <source>
        <dbReference type="ARBA" id="ARBA00022490"/>
    </source>
</evidence>
<feature type="compositionally biased region" description="Basic residues" evidence="8">
    <location>
        <begin position="984"/>
        <end position="995"/>
    </location>
</feature>
<dbReference type="Pfam" id="PF14738">
    <property type="entry name" value="CFAP91"/>
    <property type="match status" value="1"/>
</dbReference>
<evidence type="ECO:0000256" key="4">
    <source>
        <dbReference type="ARBA" id="ARBA00023273"/>
    </source>
</evidence>
<dbReference type="EMBL" id="JAHKSW010000006">
    <property type="protein sequence ID" value="KAG7330870.1"/>
    <property type="molecule type" value="Genomic_DNA"/>
</dbReference>
<evidence type="ECO:0000259" key="9">
    <source>
        <dbReference type="Pfam" id="PF14738"/>
    </source>
</evidence>
<feature type="compositionally biased region" description="Basic and acidic residues" evidence="8">
    <location>
        <begin position="110"/>
        <end position="124"/>
    </location>
</feature>
<dbReference type="InterPro" id="IPR032840">
    <property type="entry name" value="CFAP91_dom"/>
</dbReference>
<keyword evidence="4" id="KW-0966">Cell projection</keyword>
<feature type="coiled-coil region" evidence="7">
    <location>
        <begin position="247"/>
        <end position="281"/>
    </location>
</feature>